<evidence type="ECO:0000256" key="2">
    <source>
        <dbReference type="ARBA" id="ARBA00016807"/>
    </source>
</evidence>
<evidence type="ECO:0000256" key="4">
    <source>
        <dbReference type="ARBA" id="ARBA00023163"/>
    </source>
</evidence>
<evidence type="ECO:0000259" key="6">
    <source>
        <dbReference type="Pfam" id="PF13873"/>
    </source>
</evidence>
<name>A0AA38J5X1_9CUCU</name>
<feature type="domain" description="Myb/SANT-like DNA-binding" evidence="6">
    <location>
        <begin position="9"/>
        <end position="62"/>
    </location>
</feature>
<evidence type="ECO:0000256" key="5">
    <source>
        <dbReference type="ARBA" id="ARBA00025466"/>
    </source>
</evidence>
<dbReference type="InterPro" id="IPR028002">
    <property type="entry name" value="Myb_DNA-bind_5"/>
</dbReference>
<keyword evidence="3" id="KW-0805">Transcription regulation</keyword>
<evidence type="ECO:0000313" key="8">
    <source>
        <dbReference type="Proteomes" id="UP001168821"/>
    </source>
</evidence>
<organism evidence="7 8">
    <name type="scientific">Zophobas morio</name>
    <dbReference type="NCBI Taxonomy" id="2755281"/>
    <lineage>
        <taxon>Eukaryota</taxon>
        <taxon>Metazoa</taxon>
        <taxon>Ecdysozoa</taxon>
        <taxon>Arthropoda</taxon>
        <taxon>Hexapoda</taxon>
        <taxon>Insecta</taxon>
        <taxon>Pterygota</taxon>
        <taxon>Neoptera</taxon>
        <taxon>Endopterygota</taxon>
        <taxon>Coleoptera</taxon>
        <taxon>Polyphaga</taxon>
        <taxon>Cucujiformia</taxon>
        <taxon>Tenebrionidae</taxon>
        <taxon>Zophobas</taxon>
    </lineage>
</organism>
<comment type="caution">
    <text evidence="7">The sequence shown here is derived from an EMBL/GenBank/DDBJ whole genome shotgun (WGS) entry which is preliminary data.</text>
</comment>
<evidence type="ECO:0000313" key="7">
    <source>
        <dbReference type="EMBL" id="KAJ3665472.1"/>
    </source>
</evidence>
<keyword evidence="4" id="KW-0804">Transcription</keyword>
<dbReference type="AlphaFoldDB" id="A0AA38J5X1"/>
<dbReference type="Pfam" id="PF13873">
    <property type="entry name" value="Myb_DNA-bind_5"/>
    <property type="match status" value="1"/>
</dbReference>
<reference evidence="7" key="1">
    <citation type="journal article" date="2023" name="G3 (Bethesda)">
        <title>Whole genome assemblies of Zophobas morio and Tenebrio molitor.</title>
        <authorList>
            <person name="Kaur S."/>
            <person name="Stinson S.A."/>
            <person name="diCenzo G.C."/>
        </authorList>
    </citation>
    <scope>NUCLEOTIDE SEQUENCE</scope>
    <source>
        <strain evidence="7">QUZm001</strain>
    </source>
</reference>
<dbReference type="Proteomes" id="UP001168821">
    <property type="component" value="Unassembled WGS sequence"/>
</dbReference>
<evidence type="ECO:0000256" key="1">
    <source>
        <dbReference type="ARBA" id="ARBA00011764"/>
    </source>
</evidence>
<proteinExistence type="predicted"/>
<comment type="subunit">
    <text evidence="1">Self-associates forming complexes of several hundred monomers.</text>
</comment>
<comment type="function">
    <text evidence="5">Involved in transvection phenomena (= synapsis-dependent gene expression), where the synaptic pairing of chromosomes carrying genes with which zeste interacts influences the expression of these genes. Zeste binds to DNA and stimulates transcription from a nearby promoter.</text>
</comment>
<accession>A0AA38J5X1</accession>
<dbReference type="EMBL" id="JALNTZ010000001">
    <property type="protein sequence ID" value="KAJ3665472.1"/>
    <property type="molecule type" value="Genomic_DNA"/>
</dbReference>
<keyword evidence="8" id="KW-1185">Reference proteome</keyword>
<protein>
    <recommendedName>
        <fullName evidence="2">Regulatory protein zeste</fullName>
    </recommendedName>
</protein>
<sequence>MNSERERVRSKNFETQEICLLVDLVRQNKKVIECKETGIVNNKQKGIAWEKLTETFNAISGTFAILPHDKKYARGTGGGPSKGPTETSVDATVREILGDRLTGLPAVCDNDENMGTSNSFFTENSASSSQLVLEEDVVAQPGDTQENELDWSQYTPRMLKKLPSKPLHVSKKGKIRVGGNITNYKWCQLADEKRNNSVFKKKLLEEDHKQKQEIHAIMKNQLQEEHEQKLRHREEEHCVKLKLMQEEHALRMTLLKQQITFSDVDNNQ</sequence>
<gene>
    <name evidence="7" type="ORF">Zmor_000965</name>
</gene>
<evidence type="ECO:0000256" key="3">
    <source>
        <dbReference type="ARBA" id="ARBA00023015"/>
    </source>
</evidence>